<comment type="caution">
    <text evidence="8">The sequence shown here is derived from an EMBL/GenBank/DDBJ whole genome shotgun (WGS) entry which is preliminary data.</text>
</comment>
<evidence type="ECO:0000256" key="3">
    <source>
        <dbReference type="ARBA" id="ARBA00022946"/>
    </source>
</evidence>
<keyword evidence="9" id="KW-1185">Reference proteome</keyword>
<evidence type="ECO:0000256" key="2">
    <source>
        <dbReference type="ARBA" id="ARBA00005556"/>
    </source>
</evidence>
<gene>
    <name evidence="8" type="ORF">DGYR_LOCUS4560</name>
</gene>
<keyword evidence="3" id="KW-0809">Transit peptide</keyword>
<keyword evidence="5" id="KW-0496">Mitochondrion</keyword>
<dbReference type="Proteomes" id="UP000549394">
    <property type="component" value="Unassembled WGS sequence"/>
</dbReference>
<dbReference type="Pfam" id="PF10210">
    <property type="entry name" value="MRP-S32"/>
    <property type="match status" value="1"/>
</dbReference>
<dbReference type="PANTHER" id="PTHR13450:SF4">
    <property type="entry name" value="LARGE RIBOSOMAL SUBUNIT PROTEIN ML42"/>
    <property type="match status" value="1"/>
</dbReference>
<name>A0A7I8VHV0_9ANNE</name>
<evidence type="ECO:0000256" key="1">
    <source>
        <dbReference type="ARBA" id="ARBA00004173"/>
    </source>
</evidence>
<keyword evidence="6" id="KW-0687">Ribonucleoprotein</keyword>
<dbReference type="AlphaFoldDB" id="A0A7I8VHV0"/>
<reference evidence="8 9" key="1">
    <citation type="submission" date="2020-08" db="EMBL/GenBank/DDBJ databases">
        <authorList>
            <person name="Hejnol A."/>
        </authorList>
    </citation>
    <scope>NUCLEOTIDE SEQUENCE [LARGE SCALE GENOMIC DNA]</scope>
</reference>
<sequence>MVHPEDVCKSPQIGINKDGSAIICWHPEELDFPYEHTKPIVRTEADRISNNTASEVLNTFPEQRDPSNEELMQMFYTTKHQWAPKPGKRYIKSRVIRDREGL</sequence>
<keyword evidence="4" id="KW-0689">Ribosomal protein</keyword>
<dbReference type="PANTHER" id="PTHR13450">
    <property type="entry name" value="MITOCHONDRIAL 39S RIBOSOMAL PROTEIN L42"/>
    <property type="match status" value="1"/>
</dbReference>
<evidence type="ECO:0000256" key="5">
    <source>
        <dbReference type="ARBA" id="ARBA00023128"/>
    </source>
</evidence>
<evidence type="ECO:0000313" key="9">
    <source>
        <dbReference type="Proteomes" id="UP000549394"/>
    </source>
</evidence>
<evidence type="ECO:0000313" key="8">
    <source>
        <dbReference type="EMBL" id="CAD5115873.1"/>
    </source>
</evidence>
<dbReference type="OrthoDB" id="1107506at2759"/>
<dbReference type="InterPro" id="IPR019346">
    <property type="entry name" value="Ribosomal_mL42"/>
</dbReference>
<evidence type="ECO:0000256" key="7">
    <source>
        <dbReference type="ARBA" id="ARBA00035189"/>
    </source>
</evidence>
<dbReference type="EMBL" id="CAJFCJ010000006">
    <property type="protein sequence ID" value="CAD5115873.1"/>
    <property type="molecule type" value="Genomic_DNA"/>
</dbReference>
<dbReference type="GO" id="GO:0005762">
    <property type="term" value="C:mitochondrial large ribosomal subunit"/>
    <property type="evidence" value="ECO:0007669"/>
    <property type="project" value="TreeGrafter"/>
</dbReference>
<evidence type="ECO:0000256" key="4">
    <source>
        <dbReference type="ARBA" id="ARBA00022980"/>
    </source>
</evidence>
<proteinExistence type="inferred from homology"/>
<organism evidence="8 9">
    <name type="scientific">Dimorphilus gyrociliatus</name>
    <dbReference type="NCBI Taxonomy" id="2664684"/>
    <lineage>
        <taxon>Eukaryota</taxon>
        <taxon>Metazoa</taxon>
        <taxon>Spiralia</taxon>
        <taxon>Lophotrochozoa</taxon>
        <taxon>Annelida</taxon>
        <taxon>Polychaeta</taxon>
        <taxon>Polychaeta incertae sedis</taxon>
        <taxon>Dinophilidae</taxon>
        <taxon>Dimorphilus</taxon>
    </lineage>
</organism>
<accession>A0A7I8VHV0</accession>
<evidence type="ECO:0000256" key="6">
    <source>
        <dbReference type="ARBA" id="ARBA00023274"/>
    </source>
</evidence>
<comment type="similarity">
    <text evidence="2">Belongs to the mitochondrion-specific ribosomal protein mL42 family.</text>
</comment>
<protein>
    <recommendedName>
        <fullName evidence="7">Large ribosomal subunit protein mL42</fullName>
    </recommendedName>
</protein>
<comment type="subcellular location">
    <subcellularLocation>
        <location evidence="1">Mitochondrion</location>
    </subcellularLocation>
</comment>